<dbReference type="OrthoDB" id="19094at2157"/>
<dbReference type="Pfam" id="PF06847">
    <property type="entry name" value="Arc_PepC_II"/>
    <property type="match status" value="1"/>
</dbReference>
<dbReference type="InterPro" id="IPR052218">
    <property type="entry name" value="Preflagellin_Peptidase"/>
</dbReference>
<dbReference type="HOGENOM" id="CLU_086258_0_0_2"/>
<evidence type="ECO:0000256" key="3">
    <source>
        <dbReference type="ARBA" id="ARBA00022692"/>
    </source>
</evidence>
<dbReference type="GO" id="GO:0005886">
    <property type="term" value="C:plasma membrane"/>
    <property type="evidence" value="ECO:0007669"/>
    <property type="project" value="UniProtKB-SubCell"/>
</dbReference>
<name>A0A0F7IGV4_9EURY</name>
<sequence>MEGEVAVTKFLIGLLFLLWASRMDLRSRIIPNRVWKLMFLALLPFTLAELLLFPHSTLELYLALFQAVFVISLAFIFYYLGLYGGADAKALMVLALTFPFYPSFPPFPILMRGFSFAFSTLANAVIFAPLFAAYFFLTNLLREGVSEFRRSKLYFFIGRRVDASSIPPHHSLLEYVDERGGIVRLKRGVEPDSKMLERLKKAKKGGKVERVWVTPQIPFIVFMTLGYAMAFLLGDVLSYAVTLLLP</sequence>
<feature type="domain" description="Prepilin type IV endopeptidase peptidase" evidence="7">
    <location>
        <begin position="12"/>
        <end position="122"/>
    </location>
</feature>
<dbReference type="GeneID" id="24803342"/>
<dbReference type="PANTHER" id="PTHR36506:SF1">
    <property type="entry name" value="PREFLAGELLIN PEPTIDASE"/>
    <property type="match status" value="1"/>
</dbReference>
<proteinExistence type="predicted"/>
<dbReference type="Gene3D" id="6.10.250.3240">
    <property type="match status" value="1"/>
</dbReference>
<keyword evidence="2" id="KW-1003">Cell membrane</keyword>
<dbReference type="GO" id="GO:0004190">
    <property type="term" value="F:aspartic-type endopeptidase activity"/>
    <property type="evidence" value="ECO:0007669"/>
    <property type="project" value="InterPro"/>
</dbReference>
<evidence type="ECO:0000259" key="8">
    <source>
        <dbReference type="Pfam" id="PF06847"/>
    </source>
</evidence>
<evidence type="ECO:0000256" key="6">
    <source>
        <dbReference type="SAM" id="Phobius"/>
    </source>
</evidence>
<evidence type="ECO:0000313" key="10">
    <source>
        <dbReference type="Proteomes" id="UP000034723"/>
    </source>
</evidence>
<dbReference type="Pfam" id="PF01478">
    <property type="entry name" value="Peptidase_A24"/>
    <property type="match status" value="1"/>
</dbReference>
<protein>
    <submittedName>
        <fullName evidence="9">Type IV leader peptidase family/Archaeal Peptidase A24 C-terminus Type II</fullName>
        <ecNumber evidence="9">3.4.23.52</ecNumber>
    </submittedName>
</protein>
<evidence type="ECO:0000256" key="1">
    <source>
        <dbReference type="ARBA" id="ARBA00004651"/>
    </source>
</evidence>
<keyword evidence="5 6" id="KW-0472">Membrane</keyword>
<gene>
    <name evidence="9" type="ORF">GAH_00760</name>
</gene>
<keyword evidence="3 6" id="KW-0812">Transmembrane</keyword>
<feature type="transmembrane region" description="Helical" evidence="6">
    <location>
        <begin position="217"/>
        <end position="241"/>
    </location>
</feature>
<dbReference type="RefSeq" id="WP_048094784.1">
    <property type="nucleotide sequence ID" value="NZ_CP011267.1"/>
</dbReference>
<feature type="transmembrane region" description="Helical" evidence="6">
    <location>
        <begin position="37"/>
        <end position="54"/>
    </location>
</feature>
<feature type="domain" description="Preflagellin peptidase C-terminal" evidence="8">
    <location>
        <begin position="153"/>
        <end position="236"/>
    </location>
</feature>
<organism evidence="9 10">
    <name type="scientific">Geoglobus ahangari</name>
    <dbReference type="NCBI Taxonomy" id="113653"/>
    <lineage>
        <taxon>Archaea</taxon>
        <taxon>Methanobacteriati</taxon>
        <taxon>Methanobacteriota</taxon>
        <taxon>Archaeoglobi</taxon>
        <taxon>Archaeoglobales</taxon>
        <taxon>Archaeoglobaceae</taxon>
        <taxon>Geoglobus</taxon>
    </lineage>
</organism>
<dbReference type="STRING" id="113653.GAH_00760"/>
<dbReference type="EMBL" id="CP011267">
    <property type="protein sequence ID" value="AKG91905.1"/>
    <property type="molecule type" value="Genomic_DNA"/>
</dbReference>
<dbReference type="Gene3D" id="1.20.120.1220">
    <property type="match status" value="1"/>
</dbReference>
<dbReference type="InterPro" id="IPR009655">
    <property type="entry name" value="Preflagellin_peptidase_C"/>
</dbReference>
<keyword evidence="4 6" id="KW-1133">Transmembrane helix</keyword>
<accession>A0A0F7IGV4</accession>
<feature type="transmembrane region" description="Helical" evidence="6">
    <location>
        <begin position="88"/>
        <end position="104"/>
    </location>
</feature>
<dbReference type="AlphaFoldDB" id="A0A0F7IGV4"/>
<evidence type="ECO:0000313" key="9">
    <source>
        <dbReference type="EMBL" id="AKG91905.1"/>
    </source>
</evidence>
<keyword evidence="10" id="KW-1185">Reference proteome</keyword>
<keyword evidence="9" id="KW-0378">Hydrolase</keyword>
<evidence type="ECO:0000259" key="7">
    <source>
        <dbReference type="Pfam" id="PF01478"/>
    </source>
</evidence>
<evidence type="ECO:0000256" key="2">
    <source>
        <dbReference type="ARBA" id="ARBA00022475"/>
    </source>
</evidence>
<dbReference type="PANTHER" id="PTHR36506">
    <property type="entry name" value="PREFLAGELLIN PEPTIDASE"/>
    <property type="match status" value="1"/>
</dbReference>
<dbReference type="InParanoid" id="A0A0F7IGV4"/>
<comment type="subcellular location">
    <subcellularLocation>
        <location evidence="1">Cell membrane</location>
        <topology evidence="1">Multi-pass membrane protein</topology>
    </subcellularLocation>
</comment>
<dbReference type="InterPro" id="IPR000045">
    <property type="entry name" value="Prepilin_IV_endopep_pep"/>
</dbReference>
<feature type="transmembrane region" description="Helical" evidence="6">
    <location>
        <begin position="6"/>
        <end position="25"/>
    </location>
</feature>
<reference evidence="9 10" key="1">
    <citation type="submission" date="2015-04" db="EMBL/GenBank/DDBJ databases">
        <title>The complete genome sequence of the hyperthermophilic, obligate iron-reducing archaeon Geoglobus ahangari strain 234T.</title>
        <authorList>
            <person name="Manzella M.P."/>
            <person name="Holmes D.E."/>
            <person name="Rocheleau J.M."/>
            <person name="Chung A."/>
            <person name="Reguera G."/>
            <person name="Kashefi K."/>
        </authorList>
    </citation>
    <scope>NUCLEOTIDE SEQUENCE [LARGE SCALE GENOMIC DNA]</scope>
    <source>
        <strain evidence="9 10">234</strain>
    </source>
</reference>
<feature type="transmembrane region" description="Helical" evidence="6">
    <location>
        <begin position="116"/>
        <end position="141"/>
    </location>
</feature>
<dbReference type="Proteomes" id="UP000034723">
    <property type="component" value="Chromosome"/>
</dbReference>
<evidence type="ECO:0000256" key="4">
    <source>
        <dbReference type="ARBA" id="ARBA00022989"/>
    </source>
</evidence>
<feature type="transmembrane region" description="Helical" evidence="6">
    <location>
        <begin position="60"/>
        <end position="81"/>
    </location>
</feature>
<evidence type="ECO:0000256" key="5">
    <source>
        <dbReference type="ARBA" id="ARBA00023136"/>
    </source>
</evidence>
<dbReference type="EC" id="3.4.23.52" evidence="9"/>
<dbReference type="KEGG" id="gah:GAH_00760"/>